<protein>
    <submittedName>
        <fullName evidence="2">Uncharacterized protein</fullName>
    </submittedName>
</protein>
<reference evidence="2 3" key="1">
    <citation type="submission" date="2023-02" db="EMBL/GenBank/DDBJ databases">
        <title>LHISI_Scaffold_Assembly.</title>
        <authorList>
            <person name="Stuart O.P."/>
            <person name="Cleave R."/>
            <person name="Magrath M.J.L."/>
            <person name="Mikheyev A.S."/>
        </authorList>
    </citation>
    <scope>NUCLEOTIDE SEQUENCE [LARGE SCALE GENOMIC DNA]</scope>
    <source>
        <strain evidence="2">Daus_M_001</strain>
        <tissue evidence="2">Leg muscle</tissue>
    </source>
</reference>
<keyword evidence="3" id="KW-1185">Reference proteome</keyword>
<gene>
    <name evidence="2" type="ORF">PR048_014510</name>
</gene>
<comment type="caution">
    <text evidence="2">The sequence shown here is derived from an EMBL/GenBank/DDBJ whole genome shotgun (WGS) entry which is preliminary data.</text>
</comment>
<dbReference type="Proteomes" id="UP001159363">
    <property type="component" value="Chromosome 4"/>
</dbReference>
<organism evidence="2 3">
    <name type="scientific">Dryococelus australis</name>
    <dbReference type="NCBI Taxonomy" id="614101"/>
    <lineage>
        <taxon>Eukaryota</taxon>
        <taxon>Metazoa</taxon>
        <taxon>Ecdysozoa</taxon>
        <taxon>Arthropoda</taxon>
        <taxon>Hexapoda</taxon>
        <taxon>Insecta</taxon>
        <taxon>Pterygota</taxon>
        <taxon>Neoptera</taxon>
        <taxon>Polyneoptera</taxon>
        <taxon>Phasmatodea</taxon>
        <taxon>Verophasmatodea</taxon>
        <taxon>Anareolatae</taxon>
        <taxon>Phasmatidae</taxon>
        <taxon>Eurycanthinae</taxon>
        <taxon>Dryococelus</taxon>
    </lineage>
</organism>
<dbReference type="EMBL" id="JARBHB010000005">
    <property type="protein sequence ID" value="KAJ8882698.1"/>
    <property type="molecule type" value="Genomic_DNA"/>
</dbReference>
<proteinExistence type="predicted"/>
<keyword evidence="1" id="KW-0732">Signal</keyword>
<evidence type="ECO:0000313" key="3">
    <source>
        <dbReference type="Proteomes" id="UP001159363"/>
    </source>
</evidence>
<name>A0ABQ9HF85_9NEOP</name>
<evidence type="ECO:0000313" key="2">
    <source>
        <dbReference type="EMBL" id="KAJ8882698.1"/>
    </source>
</evidence>
<sequence>MMMFIFGVPVFQVILFCLAVGGDPWDLPLAIVNQDSDCHVATFDVQNCSYADLSCRYLAHLTAPTIVKVSPCLLLSPPLQLPLPLPYPSPPLPFLTQPISSL</sequence>
<evidence type="ECO:0000256" key="1">
    <source>
        <dbReference type="SAM" id="SignalP"/>
    </source>
</evidence>
<feature type="chain" id="PRO_5046222953" evidence="1">
    <location>
        <begin position="20"/>
        <end position="102"/>
    </location>
</feature>
<feature type="signal peptide" evidence="1">
    <location>
        <begin position="1"/>
        <end position="19"/>
    </location>
</feature>
<accession>A0ABQ9HF85</accession>